<reference evidence="2 3" key="1">
    <citation type="submission" date="2014-04" db="EMBL/GenBank/DDBJ databases">
        <title>A new species of microsporidia sheds light on the evolution of extreme parasitism.</title>
        <authorList>
            <person name="Haag K.L."/>
            <person name="James T.Y."/>
            <person name="Larsson R."/>
            <person name="Schaer T.M."/>
            <person name="Refardt D."/>
            <person name="Pombert J.-F."/>
            <person name="Ebert D."/>
        </authorList>
    </citation>
    <scope>NUCLEOTIDE SEQUENCE [LARGE SCALE GENOMIC DNA]</scope>
    <source>
        <strain evidence="2 3">UGP3</strain>
        <tissue evidence="2">Spores</tissue>
    </source>
</reference>
<keyword evidence="1" id="KW-0732">Signal</keyword>
<organism evidence="2 3">
    <name type="scientific">Mitosporidium daphniae</name>
    <dbReference type="NCBI Taxonomy" id="1485682"/>
    <lineage>
        <taxon>Eukaryota</taxon>
        <taxon>Fungi</taxon>
        <taxon>Fungi incertae sedis</taxon>
        <taxon>Microsporidia</taxon>
        <taxon>Mitosporidium</taxon>
    </lineage>
</organism>
<dbReference type="VEuPathDB" id="MicrosporidiaDB:DI09_250p10"/>
<comment type="caution">
    <text evidence="2">The sequence shown here is derived from an EMBL/GenBank/DDBJ whole genome shotgun (WGS) entry which is preliminary data.</text>
</comment>
<feature type="signal peptide" evidence="1">
    <location>
        <begin position="1"/>
        <end position="23"/>
    </location>
</feature>
<gene>
    <name evidence="2" type="ORF">DI09_250p10</name>
</gene>
<name>A0A098VS75_9MICR</name>
<sequence>MIYSKLLVFSFTVLLSVVGFSYGQIIAVTYPLPNQIVLTCNPLTIEYAVDSASPVTVLFGNKPIMLGVLPSIALPNTITINLPECLSSGVHVITLVQDGVASAPIVIQTINGCGEFRSLSSSDC</sequence>
<evidence type="ECO:0008006" key="4">
    <source>
        <dbReference type="Google" id="ProtNLM"/>
    </source>
</evidence>
<accession>A0A098VS75</accession>
<evidence type="ECO:0000313" key="3">
    <source>
        <dbReference type="Proteomes" id="UP000029725"/>
    </source>
</evidence>
<evidence type="ECO:0000256" key="1">
    <source>
        <dbReference type="SAM" id="SignalP"/>
    </source>
</evidence>
<feature type="chain" id="PRO_5001941991" description="IPT/TIG domain-containing protein" evidence="1">
    <location>
        <begin position="24"/>
        <end position="124"/>
    </location>
</feature>
<keyword evidence="3" id="KW-1185">Reference proteome</keyword>
<evidence type="ECO:0000313" key="2">
    <source>
        <dbReference type="EMBL" id="KGG51878.1"/>
    </source>
</evidence>
<protein>
    <recommendedName>
        <fullName evidence="4">IPT/TIG domain-containing protein</fullName>
    </recommendedName>
</protein>
<proteinExistence type="predicted"/>
<dbReference type="Proteomes" id="UP000029725">
    <property type="component" value="Unassembled WGS sequence"/>
</dbReference>
<dbReference type="EMBL" id="JMKJ01000167">
    <property type="protein sequence ID" value="KGG51878.1"/>
    <property type="molecule type" value="Genomic_DNA"/>
</dbReference>
<dbReference type="GeneID" id="25259235"/>
<dbReference type="AlphaFoldDB" id="A0A098VS75"/>
<dbReference type="HOGENOM" id="CLU_2004453_0_0_1"/>
<dbReference type="RefSeq" id="XP_013238314.1">
    <property type="nucleotide sequence ID" value="XM_013382860.1"/>
</dbReference>